<evidence type="ECO:0000313" key="3">
    <source>
        <dbReference type="EMBL" id="RMX08142.1"/>
    </source>
</evidence>
<accession>A0A3M6R027</accession>
<dbReference type="Pfam" id="PF11190">
    <property type="entry name" value="DUF2976"/>
    <property type="match status" value="1"/>
</dbReference>
<proteinExistence type="predicted"/>
<dbReference type="Proteomes" id="UP000278006">
    <property type="component" value="Unassembled WGS sequence"/>
</dbReference>
<keyword evidence="1" id="KW-1133">Transmembrane helix</keyword>
<gene>
    <name evidence="3" type="ORF">D8I35_03200</name>
</gene>
<sequence length="131" mass="14032">MSPSSRLLATAMANPRTALMLLAVLGAALGWSDAHAALPTVDLPEGIDGQQVSQGDWLGAMGGYFKKGVTILGLIMAAWGFLMVVSGAFTKWRAYSKGQAEFADLKEYMITGAIFTVFLILMVTYAFEVFS</sequence>
<keyword evidence="1" id="KW-0472">Membrane</keyword>
<dbReference type="RefSeq" id="WP_122226265.1">
    <property type="nucleotide sequence ID" value="NZ_RDQO01000001.1"/>
</dbReference>
<dbReference type="AlphaFoldDB" id="A0A3M6R027"/>
<name>A0A3M6R027_9BURK</name>
<dbReference type="EMBL" id="RDQO01000001">
    <property type="protein sequence ID" value="RMX08142.1"/>
    <property type="molecule type" value="Genomic_DNA"/>
</dbReference>
<evidence type="ECO:0000256" key="2">
    <source>
        <dbReference type="SAM" id="SignalP"/>
    </source>
</evidence>
<protein>
    <submittedName>
        <fullName evidence="3">DUF2976 domain-containing protein</fullName>
    </submittedName>
</protein>
<dbReference type="InterPro" id="IPR021356">
    <property type="entry name" value="Integr_conj_element_PFL4702"/>
</dbReference>
<reference evidence="3 4" key="1">
    <citation type="submission" date="2018-10" db="EMBL/GenBank/DDBJ databases">
        <title>Draft genome of Cortibacter populi DSM10536.</title>
        <authorList>
            <person name="Bernier A.-M."/>
            <person name="Bernard K."/>
        </authorList>
    </citation>
    <scope>NUCLEOTIDE SEQUENCE [LARGE SCALE GENOMIC DNA]</scope>
    <source>
        <strain evidence="3 4">DSM 105136</strain>
    </source>
</reference>
<evidence type="ECO:0000256" key="1">
    <source>
        <dbReference type="SAM" id="Phobius"/>
    </source>
</evidence>
<keyword evidence="4" id="KW-1185">Reference proteome</keyword>
<feature type="transmembrane region" description="Helical" evidence="1">
    <location>
        <begin position="108"/>
        <end position="127"/>
    </location>
</feature>
<feature type="chain" id="PRO_5018171199" evidence="2">
    <location>
        <begin position="37"/>
        <end position="131"/>
    </location>
</feature>
<comment type="caution">
    <text evidence="3">The sequence shown here is derived from an EMBL/GenBank/DDBJ whole genome shotgun (WGS) entry which is preliminary data.</text>
</comment>
<feature type="transmembrane region" description="Helical" evidence="1">
    <location>
        <begin position="68"/>
        <end position="88"/>
    </location>
</feature>
<keyword evidence="2" id="KW-0732">Signal</keyword>
<evidence type="ECO:0000313" key="4">
    <source>
        <dbReference type="Proteomes" id="UP000278006"/>
    </source>
</evidence>
<dbReference type="OrthoDB" id="8911143at2"/>
<organism evidence="3 4">
    <name type="scientific">Corticibacter populi</name>
    <dbReference type="NCBI Taxonomy" id="1550736"/>
    <lineage>
        <taxon>Bacteria</taxon>
        <taxon>Pseudomonadati</taxon>
        <taxon>Pseudomonadota</taxon>
        <taxon>Betaproteobacteria</taxon>
        <taxon>Burkholderiales</taxon>
        <taxon>Comamonadaceae</taxon>
        <taxon>Corticibacter</taxon>
    </lineage>
</organism>
<feature type="signal peptide" evidence="2">
    <location>
        <begin position="1"/>
        <end position="36"/>
    </location>
</feature>
<keyword evidence="1" id="KW-0812">Transmembrane</keyword>